<protein>
    <submittedName>
        <fullName evidence="10">Amino acid ABC transporter permease</fullName>
    </submittedName>
</protein>
<dbReference type="InterPro" id="IPR000515">
    <property type="entry name" value="MetI-like"/>
</dbReference>
<organism evidence="10 11">
    <name type="scientific">Rhizobium nepotum 39/7</name>
    <dbReference type="NCBI Taxonomy" id="1368418"/>
    <lineage>
        <taxon>Bacteria</taxon>
        <taxon>Pseudomonadati</taxon>
        <taxon>Pseudomonadota</taxon>
        <taxon>Alphaproteobacteria</taxon>
        <taxon>Hyphomicrobiales</taxon>
        <taxon>Rhizobiaceae</taxon>
        <taxon>Rhizobium/Agrobacterium group</taxon>
        <taxon>Rhizobium</taxon>
    </lineage>
</organism>
<evidence type="ECO:0000256" key="6">
    <source>
        <dbReference type="ARBA" id="ARBA00022989"/>
    </source>
</evidence>
<dbReference type="PROSITE" id="PS50928">
    <property type="entry name" value="ABC_TM1"/>
    <property type="match status" value="1"/>
</dbReference>
<evidence type="ECO:0000259" key="9">
    <source>
        <dbReference type="PROSITE" id="PS50928"/>
    </source>
</evidence>
<accession>A0ABR5CR08</accession>
<dbReference type="Pfam" id="PF00528">
    <property type="entry name" value="BPD_transp_1"/>
    <property type="match status" value="1"/>
</dbReference>
<gene>
    <name evidence="10" type="ORF">RS75_13920</name>
</gene>
<evidence type="ECO:0000256" key="3">
    <source>
        <dbReference type="ARBA" id="ARBA00022448"/>
    </source>
</evidence>
<keyword evidence="4" id="KW-1003">Cell membrane</keyword>
<dbReference type="CDD" id="cd06261">
    <property type="entry name" value="TM_PBP2"/>
    <property type="match status" value="1"/>
</dbReference>
<dbReference type="PANTHER" id="PTHR30614:SF34">
    <property type="entry name" value="BLR6398 PROTEIN"/>
    <property type="match status" value="1"/>
</dbReference>
<feature type="transmembrane region" description="Helical" evidence="8">
    <location>
        <begin position="54"/>
        <end position="77"/>
    </location>
</feature>
<sequence length="219" mass="24065">MTLRTFGWNEFGFLLSALQWTVLLTIIALIGGGIVGFLIALGRTSNLKALRIAAGTYIQVIQGIPVLMILFLSYYGLSLAGLELPPLIAAGASMTIYTSGYLAEIWRGCIQAVPKQQWEASESLALTRAQQYRYVILPQAIRISLPPTVGFAVQVVKNTSIASIIGFVELARAGQLINNATFQPFRVFVAVAVLYFIVCYPLSQLSRWLERRLHAGSNR</sequence>
<evidence type="ECO:0000313" key="10">
    <source>
        <dbReference type="EMBL" id="KJF67116.1"/>
    </source>
</evidence>
<name>A0ABR5CR08_9HYPH</name>
<proteinExistence type="inferred from homology"/>
<evidence type="ECO:0000313" key="11">
    <source>
        <dbReference type="Proteomes" id="UP000052068"/>
    </source>
</evidence>
<dbReference type="InterPro" id="IPR043429">
    <property type="entry name" value="ArtM/GltK/GlnP/TcyL/YhdX-like"/>
</dbReference>
<evidence type="ECO:0000256" key="4">
    <source>
        <dbReference type="ARBA" id="ARBA00022475"/>
    </source>
</evidence>
<dbReference type="InterPro" id="IPR035906">
    <property type="entry name" value="MetI-like_sf"/>
</dbReference>
<dbReference type="Proteomes" id="UP000052068">
    <property type="component" value="Unassembled WGS sequence"/>
</dbReference>
<feature type="transmembrane region" description="Helical" evidence="8">
    <location>
        <begin position="20"/>
        <end position="42"/>
    </location>
</feature>
<feature type="transmembrane region" description="Helical" evidence="8">
    <location>
        <begin position="185"/>
        <end position="203"/>
    </location>
</feature>
<evidence type="ECO:0000256" key="5">
    <source>
        <dbReference type="ARBA" id="ARBA00022692"/>
    </source>
</evidence>
<dbReference type="Gene3D" id="1.10.3720.10">
    <property type="entry name" value="MetI-like"/>
    <property type="match status" value="1"/>
</dbReference>
<evidence type="ECO:0000256" key="1">
    <source>
        <dbReference type="ARBA" id="ARBA00004429"/>
    </source>
</evidence>
<keyword evidence="3 8" id="KW-0813">Transport</keyword>
<keyword evidence="5 8" id="KW-0812">Transmembrane</keyword>
<comment type="subcellular location">
    <subcellularLocation>
        <location evidence="1">Cell inner membrane</location>
        <topology evidence="1">Multi-pass membrane protein</topology>
    </subcellularLocation>
    <subcellularLocation>
        <location evidence="8">Cell membrane</location>
        <topology evidence="8">Multi-pass membrane protein</topology>
    </subcellularLocation>
</comment>
<dbReference type="SUPFAM" id="SSF161098">
    <property type="entry name" value="MetI-like"/>
    <property type="match status" value="1"/>
</dbReference>
<keyword evidence="11" id="KW-1185">Reference proteome</keyword>
<reference evidence="10 11" key="1">
    <citation type="submission" date="2015-03" db="EMBL/GenBank/DDBJ databases">
        <title>Draft Genome Sequences of Agrobacterium nepotum Strain 39/7T (= CFBP 7436T = LMG 26435T) and Agrobacterium sp. Strain KFB 330 (= CFBP 8308 = LMG 28674).</title>
        <authorList>
            <person name="Kuzmanovic N."/>
            <person name="Pulawska J."/>
            <person name="Obradovic A."/>
        </authorList>
    </citation>
    <scope>NUCLEOTIDE SEQUENCE [LARGE SCALE GENOMIC DNA]</scope>
    <source>
        <strain evidence="10 11">39/7</strain>
    </source>
</reference>
<comment type="caution">
    <text evidence="10">The sequence shown here is derived from an EMBL/GenBank/DDBJ whole genome shotgun (WGS) entry which is preliminary data.</text>
</comment>
<evidence type="ECO:0000256" key="2">
    <source>
        <dbReference type="ARBA" id="ARBA00010072"/>
    </source>
</evidence>
<dbReference type="PANTHER" id="PTHR30614">
    <property type="entry name" value="MEMBRANE COMPONENT OF AMINO ACID ABC TRANSPORTER"/>
    <property type="match status" value="1"/>
</dbReference>
<dbReference type="NCBIfam" id="TIGR01726">
    <property type="entry name" value="HEQRo_perm_3TM"/>
    <property type="match status" value="1"/>
</dbReference>
<dbReference type="InterPro" id="IPR010065">
    <property type="entry name" value="AA_ABC_transptr_permease_3TM"/>
</dbReference>
<keyword evidence="6 8" id="KW-1133">Transmembrane helix</keyword>
<dbReference type="EMBL" id="JWJH01000012">
    <property type="protein sequence ID" value="KJF67116.1"/>
    <property type="molecule type" value="Genomic_DNA"/>
</dbReference>
<evidence type="ECO:0000256" key="7">
    <source>
        <dbReference type="ARBA" id="ARBA00023136"/>
    </source>
</evidence>
<comment type="similarity">
    <text evidence="2">Belongs to the binding-protein-dependent transport system permease family. HisMQ subfamily.</text>
</comment>
<feature type="domain" description="ABC transmembrane type-1" evidence="9">
    <location>
        <begin position="18"/>
        <end position="206"/>
    </location>
</feature>
<dbReference type="RefSeq" id="WP_045021387.1">
    <property type="nucleotide sequence ID" value="NZ_JWJH01000012.1"/>
</dbReference>
<keyword evidence="7 8" id="KW-0472">Membrane</keyword>
<evidence type="ECO:0000256" key="8">
    <source>
        <dbReference type="RuleBase" id="RU363032"/>
    </source>
</evidence>